<dbReference type="Proteomes" id="UP000319576">
    <property type="component" value="Chromosome"/>
</dbReference>
<dbReference type="InterPro" id="IPR050513">
    <property type="entry name" value="RavA_ATPases"/>
</dbReference>
<dbReference type="EC" id="3.6.3.-" evidence="2"/>
<evidence type="ECO:0000313" key="2">
    <source>
        <dbReference type="EMBL" id="QDU18975.1"/>
    </source>
</evidence>
<dbReference type="EMBL" id="CP036273">
    <property type="protein sequence ID" value="QDU18975.1"/>
    <property type="molecule type" value="Genomic_DNA"/>
</dbReference>
<dbReference type="GO" id="GO:0016787">
    <property type="term" value="F:hydrolase activity"/>
    <property type="evidence" value="ECO:0007669"/>
    <property type="project" value="UniProtKB-KW"/>
</dbReference>
<dbReference type="PANTHER" id="PTHR32204">
    <property type="entry name" value="ATPASE RAVA"/>
    <property type="match status" value="1"/>
</dbReference>
<dbReference type="KEGG" id="uli:ETAA1_08760"/>
<dbReference type="Gene3D" id="3.40.50.300">
    <property type="entry name" value="P-loop containing nucleotide triphosphate hydrolases"/>
    <property type="match status" value="1"/>
</dbReference>
<reference evidence="2 3" key="1">
    <citation type="submission" date="2019-02" db="EMBL/GenBank/DDBJ databases">
        <title>Deep-cultivation of Planctomycetes and their phenomic and genomic characterization uncovers novel biology.</title>
        <authorList>
            <person name="Wiegand S."/>
            <person name="Jogler M."/>
            <person name="Boedeker C."/>
            <person name="Pinto D."/>
            <person name="Vollmers J."/>
            <person name="Rivas-Marin E."/>
            <person name="Kohn T."/>
            <person name="Peeters S.H."/>
            <person name="Heuer A."/>
            <person name="Rast P."/>
            <person name="Oberbeckmann S."/>
            <person name="Bunk B."/>
            <person name="Jeske O."/>
            <person name="Meyerdierks A."/>
            <person name="Storesund J.E."/>
            <person name="Kallscheuer N."/>
            <person name="Luecker S."/>
            <person name="Lage O.M."/>
            <person name="Pohl T."/>
            <person name="Merkel B.J."/>
            <person name="Hornburger P."/>
            <person name="Mueller R.-W."/>
            <person name="Bruemmer F."/>
            <person name="Labrenz M."/>
            <person name="Spormann A.M."/>
            <person name="Op den Camp H."/>
            <person name="Overmann J."/>
            <person name="Amann R."/>
            <person name="Jetten M.S.M."/>
            <person name="Mascher T."/>
            <person name="Medema M.H."/>
            <person name="Devos D.P."/>
            <person name="Kaster A.-K."/>
            <person name="Ovreas L."/>
            <person name="Rohde M."/>
            <person name="Galperin M.Y."/>
            <person name="Jogler C."/>
        </authorList>
    </citation>
    <scope>NUCLEOTIDE SEQUENCE [LARGE SCALE GENOMIC DNA]</scope>
    <source>
        <strain evidence="2 3">ETA_A1</strain>
    </source>
</reference>
<evidence type="ECO:0000259" key="1">
    <source>
        <dbReference type="Pfam" id="PF20030"/>
    </source>
</evidence>
<proteinExistence type="predicted"/>
<dbReference type="SUPFAM" id="SSF52540">
    <property type="entry name" value="P-loop containing nucleoside triphosphate hydrolases"/>
    <property type="match status" value="1"/>
</dbReference>
<dbReference type="CDD" id="cd00009">
    <property type="entry name" value="AAA"/>
    <property type="match status" value="1"/>
</dbReference>
<name>A0A517XN84_9BACT</name>
<dbReference type="PANTHER" id="PTHR32204:SF0">
    <property type="entry name" value="ATPASE RAVA"/>
    <property type="match status" value="1"/>
</dbReference>
<dbReference type="RefSeq" id="WP_145234635.1">
    <property type="nucleotide sequence ID" value="NZ_CP036273.1"/>
</dbReference>
<evidence type="ECO:0000313" key="3">
    <source>
        <dbReference type="Proteomes" id="UP000319576"/>
    </source>
</evidence>
<feature type="domain" description="MoxR" evidence="1">
    <location>
        <begin position="22"/>
        <end position="123"/>
    </location>
</feature>
<organism evidence="2 3">
    <name type="scientific">Urbifossiella limnaea</name>
    <dbReference type="NCBI Taxonomy" id="2528023"/>
    <lineage>
        <taxon>Bacteria</taxon>
        <taxon>Pseudomonadati</taxon>
        <taxon>Planctomycetota</taxon>
        <taxon>Planctomycetia</taxon>
        <taxon>Gemmatales</taxon>
        <taxon>Gemmataceae</taxon>
        <taxon>Urbifossiella</taxon>
    </lineage>
</organism>
<keyword evidence="3" id="KW-1185">Reference proteome</keyword>
<dbReference type="Pfam" id="PF20030">
    <property type="entry name" value="bpMoxR"/>
    <property type="match status" value="1"/>
</dbReference>
<accession>A0A517XN84</accession>
<keyword evidence="2" id="KW-0378">Hydrolase</keyword>
<dbReference type="InterPro" id="IPR045427">
    <property type="entry name" value="MoxR"/>
</dbReference>
<gene>
    <name evidence="2" type="primary">ravA_2</name>
    <name evidence="2" type="ORF">ETAA1_08760</name>
</gene>
<protein>
    <submittedName>
        <fullName evidence="2">ATPase RavA</fullName>
        <ecNumber evidence="2">3.6.3.-</ecNumber>
    </submittedName>
</protein>
<dbReference type="InterPro" id="IPR027417">
    <property type="entry name" value="P-loop_NTPase"/>
</dbReference>
<dbReference type="OrthoDB" id="1814213at2"/>
<dbReference type="AlphaFoldDB" id="A0A517XN84"/>
<sequence>MKLVRPPSRTPVRDKFLAARAGLAAALIERDDEVDLVLTALVAREHVLLVGPPGTAKSLLLDAVARWLDGRRFTALLTKFTQPDELFGPVSLAGLKEDRFVRVTTGRLPEADVCFLDEIFSATRSSETAA</sequence>